<evidence type="ECO:0000256" key="1">
    <source>
        <dbReference type="SAM" id="MobiDB-lite"/>
    </source>
</evidence>
<dbReference type="EMBL" id="MU001686">
    <property type="protein sequence ID" value="KAF2455720.1"/>
    <property type="molecule type" value="Genomic_DNA"/>
</dbReference>
<keyword evidence="3" id="KW-1185">Reference proteome</keyword>
<dbReference type="AlphaFoldDB" id="A0A6A6NVC0"/>
<evidence type="ECO:0000313" key="2">
    <source>
        <dbReference type="EMBL" id="KAF2455720.1"/>
    </source>
</evidence>
<proteinExistence type="predicted"/>
<feature type="compositionally biased region" description="Basic and acidic residues" evidence="1">
    <location>
        <begin position="140"/>
        <end position="159"/>
    </location>
</feature>
<feature type="region of interest" description="Disordered" evidence="1">
    <location>
        <begin position="200"/>
        <end position="241"/>
    </location>
</feature>
<accession>A0A6A6NVC0</accession>
<sequence>MAPPHGEATTDAGALEGASGWPGRGYWRRRRATQAGDGGMAREGVVVRAGAGEERAAAAEAEVDDDALVAGGALLAMAAAMGAGGSRCALALGDGSRREGASTAHGPVLPTGVALARWGRPGLLIDTAPGTARRGGPSADRPRGSDSGRSETKRRDAQRAAHHAARKRKALPRWIADERGSSGRELEVRLDDLQASAASFFVPSGPSSPLTPARPRGAGQSAPAEPRWPGLPQRQPGRRPLTGHWTWAASALVHSRRRHAILAAAPAQPYVLLQLFSDLIASRTA</sequence>
<organism evidence="2 3">
    <name type="scientific">Lineolata rhizophorae</name>
    <dbReference type="NCBI Taxonomy" id="578093"/>
    <lineage>
        <taxon>Eukaryota</taxon>
        <taxon>Fungi</taxon>
        <taxon>Dikarya</taxon>
        <taxon>Ascomycota</taxon>
        <taxon>Pezizomycotina</taxon>
        <taxon>Dothideomycetes</taxon>
        <taxon>Dothideomycetes incertae sedis</taxon>
        <taxon>Lineolatales</taxon>
        <taxon>Lineolataceae</taxon>
        <taxon>Lineolata</taxon>
    </lineage>
</organism>
<feature type="region of interest" description="Disordered" evidence="1">
    <location>
        <begin position="1"/>
        <end position="26"/>
    </location>
</feature>
<feature type="compositionally biased region" description="Low complexity" evidence="1">
    <location>
        <begin position="227"/>
        <end position="240"/>
    </location>
</feature>
<dbReference type="Proteomes" id="UP000799766">
    <property type="component" value="Unassembled WGS sequence"/>
</dbReference>
<protein>
    <submittedName>
        <fullName evidence="2">Uncharacterized protein</fullName>
    </submittedName>
</protein>
<reference evidence="2" key="1">
    <citation type="journal article" date="2020" name="Stud. Mycol.">
        <title>101 Dothideomycetes genomes: a test case for predicting lifestyles and emergence of pathogens.</title>
        <authorList>
            <person name="Haridas S."/>
            <person name="Albert R."/>
            <person name="Binder M."/>
            <person name="Bloem J."/>
            <person name="Labutti K."/>
            <person name="Salamov A."/>
            <person name="Andreopoulos B."/>
            <person name="Baker S."/>
            <person name="Barry K."/>
            <person name="Bills G."/>
            <person name="Bluhm B."/>
            <person name="Cannon C."/>
            <person name="Castanera R."/>
            <person name="Culley D."/>
            <person name="Daum C."/>
            <person name="Ezra D."/>
            <person name="Gonzalez J."/>
            <person name="Henrissat B."/>
            <person name="Kuo A."/>
            <person name="Liang C."/>
            <person name="Lipzen A."/>
            <person name="Lutzoni F."/>
            <person name="Magnuson J."/>
            <person name="Mondo S."/>
            <person name="Nolan M."/>
            <person name="Ohm R."/>
            <person name="Pangilinan J."/>
            <person name="Park H.-J."/>
            <person name="Ramirez L."/>
            <person name="Alfaro M."/>
            <person name="Sun H."/>
            <person name="Tritt A."/>
            <person name="Yoshinaga Y."/>
            <person name="Zwiers L.-H."/>
            <person name="Turgeon B."/>
            <person name="Goodwin S."/>
            <person name="Spatafora J."/>
            <person name="Crous P."/>
            <person name="Grigoriev I."/>
        </authorList>
    </citation>
    <scope>NUCLEOTIDE SEQUENCE</scope>
    <source>
        <strain evidence="2">ATCC 16933</strain>
    </source>
</reference>
<feature type="region of interest" description="Disordered" evidence="1">
    <location>
        <begin position="124"/>
        <end position="176"/>
    </location>
</feature>
<name>A0A6A6NVC0_9PEZI</name>
<feature type="compositionally biased region" description="Basic residues" evidence="1">
    <location>
        <begin position="160"/>
        <end position="171"/>
    </location>
</feature>
<gene>
    <name evidence="2" type="ORF">BDY21DRAFT_396309</name>
</gene>
<evidence type="ECO:0000313" key="3">
    <source>
        <dbReference type="Proteomes" id="UP000799766"/>
    </source>
</evidence>